<dbReference type="InterPro" id="IPR017972">
    <property type="entry name" value="Cyt_P450_CS"/>
</dbReference>
<evidence type="ECO:0000256" key="12">
    <source>
        <dbReference type="ARBA" id="ARBA00023136"/>
    </source>
</evidence>
<dbReference type="AlphaFoldDB" id="A0A0M8ZR94"/>
<dbReference type="PANTHER" id="PTHR24292">
    <property type="entry name" value="CYTOCHROME P450"/>
    <property type="match status" value="1"/>
</dbReference>
<dbReference type="Proteomes" id="UP000053105">
    <property type="component" value="Unassembled WGS sequence"/>
</dbReference>
<evidence type="ECO:0000256" key="13">
    <source>
        <dbReference type="PIRSR" id="PIRSR602402-1"/>
    </source>
</evidence>
<evidence type="ECO:0000256" key="5">
    <source>
        <dbReference type="ARBA" id="ARBA00022617"/>
    </source>
</evidence>
<comment type="cofactor">
    <cofactor evidence="1 13">
        <name>heme</name>
        <dbReference type="ChEBI" id="CHEBI:30413"/>
    </cofactor>
</comment>
<evidence type="ECO:0000256" key="15">
    <source>
        <dbReference type="SAM" id="Phobius"/>
    </source>
</evidence>
<evidence type="ECO:0000256" key="4">
    <source>
        <dbReference type="ARBA" id="ARBA00010617"/>
    </source>
</evidence>
<dbReference type="GO" id="GO:0020037">
    <property type="term" value="F:heme binding"/>
    <property type="evidence" value="ECO:0007669"/>
    <property type="project" value="InterPro"/>
</dbReference>
<dbReference type="InterPro" id="IPR001128">
    <property type="entry name" value="Cyt_P450"/>
</dbReference>
<evidence type="ECO:0000256" key="14">
    <source>
        <dbReference type="RuleBase" id="RU000461"/>
    </source>
</evidence>
<sequence>MMGYLEILCGVIALLLALYYYFMSVFSFWERLEVPGLKPTEPLSLHLFNLDIRRWRPLRRQFTPMFTSGKLKNMFKQVLECATHLEKHLDKLATRNEPVDFRDIAAKYTIDVIGSCGFGINVNSLSDEENKFYKIGTEYFGVCLENMIRLKLRLYATKLYDWLGYIFPENYYAPFFANLVTETMRYRKEHDIYRPDFIQMLMNMKEHPENLGDIGQLEKLREEIKEHYTKHGGEMKYEHVKGMKYLDKVFKETLRKYPIGGVLTRRSACPYTFRDTKVTIPRRLLVFIPVYAIHRDPDIYPNPDVFNPENFSEEAIEARHPMTYLPFGDGPRNCIGAHLALVQSKVGLIATLRNYKVDVCDKTMIPYEFDANTLLLTAKGEIYLKLTKLEA</sequence>
<evidence type="ECO:0000256" key="2">
    <source>
        <dbReference type="ARBA" id="ARBA00004174"/>
    </source>
</evidence>
<dbReference type="PRINTS" id="PR00464">
    <property type="entry name" value="EP450II"/>
</dbReference>
<keyword evidence="8" id="KW-0492">Microsome</keyword>
<evidence type="ECO:0000256" key="11">
    <source>
        <dbReference type="ARBA" id="ARBA00023033"/>
    </source>
</evidence>
<gene>
    <name evidence="16" type="ORF">WN51_07094</name>
</gene>
<organism evidence="16 17">
    <name type="scientific">Melipona quadrifasciata</name>
    <dbReference type="NCBI Taxonomy" id="166423"/>
    <lineage>
        <taxon>Eukaryota</taxon>
        <taxon>Metazoa</taxon>
        <taxon>Ecdysozoa</taxon>
        <taxon>Arthropoda</taxon>
        <taxon>Hexapoda</taxon>
        <taxon>Insecta</taxon>
        <taxon>Pterygota</taxon>
        <taxon>Neoptera</taxon>
        <taxon>Endopterygota</taxon>
        <taxon>Hymenoptera</taxon>
        <taxon>Apocrita</taxon>
        <taxon>Aculeata</taxon>
        <taxon>Apoidea</taxon>
        <taxon>Anthophila</taxon>
        <taxon>Apidae</taxon>
        <taxon>Melipona</taxon>
    </lineage>
</organism>
<evidence type="ECO:0000313" key="17">
    <source>
        <dbReference type="Proteomes" id="UP000053105"/>
    </source>
</evidence>
<keyword evidence="5 13" id="KW-0349">Heme</keyword>
<dbReference type="GO" id="GO:0004497">
    <property type="term" value="F:monooxygenase activity"/>
    <property type="evidence" value="ECO:0007669"/>
    <property type="project" value="UniProtKB-KW"/>
</dbReference>
<dbReference type="PROSITE" id="PS00086">
    <property type="entry name" value="CYTOCHROME_P450"/>
    <property type="match status" value="1"/>
</dbReference>
<feature type="transmembrane region" description="Helical" evidence="15">
    <location>
        <begin position="7"/>
        <end position="29"/>
    </location>
</feature>
<keyword evidence="17" id="KW-1185">Reference proteome</keyword>
<dbReference type="CDD" id="cd11056">
    <property type="entry name" value="CYP6-like"/>
    <property type="match status" value="1"/>
</dbReference>
<dbReference type="InterPro" id="IPR036396">
    <property type="entry name" value="Cyt_P450_sf"/>
</dbReference>
<keyword evidence="9 14" id="KW-0560">Oxidoreductase</keyword>
<dbReference type="EMBL" id="KQ435936">
    <property type="protein sequence ID" value="KOX68356.1"/>
    <property type="molecule type" value="Genomic_DNA"/>
</dbReference>
<dbReference type="GO" id="GO:0005789">
    <property type="term" value="C:endoplasmic reticulum membrane"/>
    <property type="evidence" value="ECO:0007669"/>
    <property type="project" value="UniProtKB-SubCell"/>
</dbReference>
<comment type="subcellular location">
    <subcellularLocation>
        <location evidence="3">Endoplasmic reticulum membrane</location>
        <topology evidence="3">Peripheral membrane protein</topology>
    </subcellularLocation>
    <subcellularLocation>
        <location evidence="2">Microsome membrane</location>
        <topology evidence="2">Peripheral membrane protein</topology>
    </subcellularLocation>
</comment>
<dbReference type="Pfam" id="PF00067">
    <property type="entry name" value="p450"/>
    <property type="match status" value="2"/>
</dbReference>
<comment type="similarity">
    <text evidence="4 14">Belongs to the cytochrome P450 family.</text>
</comment>
<evidence type="ECO:0000256" key="6">
    <source>
        <dbReference type="ARBA" id="ARBA00022723"/>
    </source>
</evidence>
<evidence type="ECO:0000256" key="3">
    <source>
        <dbReference type="ARBA" id="ARBA00004406"/>
    </source>
</evidence>
<keyword evidence="7" id="KW-0256">Endoplasmic reticulum</keyword>
<evidence type="ECO:0000256" key="1">
    <source>
        <dbReference type="ARBA" id="ARBA00001971"/>
    </source>
</evidence>
<dbReference type="SUPFAM" id="SSF48264">
    <property type="entry name" value="Cytochrome P450"/>
    <property type="match status" value="1"/>
</dbReference>
<reference evidence="16 17" key="1">
    <citation type="submission" date="2015-07" db="EMBL/GenBank/DDBJ databases">
        <title>The genome of Melipona quadrifasciata.</title>
        <authorList>
            <person name="Pan H."/>
            <person name="Kapheim K."/>
        </authorList>
    </citation>
    <scope>NUCLEOTIDE SEQUENCE [LARGE SCALE GENOMIC DNA]</scope>
    <source>
        <strain evidence="16">0111107301</strain>
        <tissue evidence="16">Whole body</tissue>
    </source>
</reference>
<dbReference type="InterPro" id="IPR002402">
    <property type="entry name" value="Cyt_P450_E_grp-II"/>
</dbReference>
<protein>
    <submittedName>
        <fullName evidence="16">Putative cytochrome P450 6a14</fullName>
    </submittedName>
</protein>
<dbReference type="InterPro" id="IPR050476">
    <property type="entry name" value="Insect_CytP450_Detox"/>
</dbReference>
<dbReference type="PANTHER" id="PTHR24292:SF54">
    <property type="entry name" value="CYP9F3-RELATED"/>
    <property type="match status" value="1"/>
</dbReference>
<evidence type="ECO:0000256" key="10">
    <source>
        <dbReference type="ARBA" id="ARBA00023004"/>
    </source>
</evidence>
<name>A0A0M8ZR94_9HYME</name>
<keyword evidence="6 13" id="KW-0479">Metal-binding</keyword>
<proteinExistence type="inferred from homology"/>
<feature type="binding site" description="axial binding residue" evidence="13">
    <location>
        <position position="334"/>
    </location>
    <ligand>
        <name>heme</name>
        <dbReference type="ChEBI" id="CHEBI:30413"/>
    </ligand>
    <ligandPart>
        <name>Fe</name>
        <dbReference type="ChEBI" id="CHEBI:18248"/>
    </ligandPart>
</feature>
<keyword evidence="15" id="KW-1133">Transmembrane helix</keyword>
<accession>A0A0M8ZR94</accession>
<keyword evidence="12 15" id="KW-0472">Membrane</keyword>
<keyword evidence="11 14" id="KW-0503">Monooxygenase</keyword>
<dbReference type="GO" id="GO:0016705">
    <property type="term" value="F:oxidoreductase activity, acting on paired donors, with incorporation or reduction of molecular oxygen"/>
    <property type="evidence" value="ECO:0007669"/>
    <property type="project" value="InterPro"/>
</dbReference>
<keyword evidence="10 13" id="KW-0408">Iron</keyword>
<dbReference type="OrthoDB" id="2789670at2759"/>
<evidence type="ECO:0000313" key="16">
    <source>
        <dbReference type="EMBL" id="KOX68356.1"/>
    </source>
</evidence>
<evidence type="ECO:0000256" key="9">
    <source>
        <dbReference type="ARBA" id="ARBA00023002"/>
    </source>
</evidence>
<evidence type="ECO:0000256" key="7">
    <source>
        <dbReference type="ARBA" id="ARBA00022824"/>
    </source>
</evidence>
<dbReference type="Gene3D" id="1.10.630.10">
    <property type="entry name" value="Cytochrome P450"/>
    <property type="match status" value="2"/>
</dbReference>
<dbReference type="PRINTS" id="PR00385">
    <property type="entry name" value="P450"/>
</dbReference>
<keyword evidence="15" id="KW-0812">Transmembrane</keyword>
<dbReference type="STRING" id="166423.A0A0M8ZR94"/>
<evidence type="ECO:0000256" key="8">
    <source>
        <dbReference type="ARBA" id="ARBA00022848"/>
    </source>
</evidence>
<dbReference type="GO" id="GO:0005506">
    <property type="term" value="F:iron ion binding"/>
    <property type="evidence" value="ECO:0007669"/>
    <property type="project" value="InterPro"/>
</dbReference>